<dbReference type="Pfam" id="PF14072">
    <property type="entry name" value="DndB"/>
    <property type="match status" value="1"/>
</dbReference>
<keyword evidence="2" id="KW-1185">Reference proteome</keyword>
<evidence type="ECO:0000313" key="1">
    <source>
        <dbReference type="EMBL" id="UQX87645.1"/>
    </source>
</evidence>
<dbReference type="EMBL" id="CP097332">
    <property type="protein sequence ID" value="UQX87645.1"/>
    <property type="molecule type" value="Genomic_DNA"/>
</dbReference>
<evidence type="ECO:0000313" key="2">
    <source>
        <dbReference type="Proteomes" id="UP001056336"/>
    </source>
</evidence>
<reference evidence="1" key="1">
    <citation type="journal article" date="2018" name="Int. J. Syst. Evol. Microbiol.">
        <title>Jatrophihabitans telluris sp. nov., isolated from sediment soil of lava forest wetlands and the emended description of the genus Jatrophihabitans.</title>
        <authorList>
            <person name="Lee K.C."/>
            <person name="Suh M.K."/>
            <person name="Eom M.K."/>
            <person name="Kim K.K."/>
            <person name="Kim J.S."/>
            <person name="Kim D.S."/>
            <person name="Ko S.H."/>
            <person name="Shin Y.K."/>
            <person name="Lee J.S."/>
        </authorList>
    </citation>
    <scope>NUCLEOTIDE SEQUENCE</scope>
    <source>
        <strain evidence="1">N237</strain>
    </source>
</reference>
<dbReference type="InterPro" id="IPR017642">
    <property type="entry name" value="DNA_S_mod_DndB"/>
</dbReference>
<reference evidence="1" key="2">
    <citation type="submission" date="2022-05" db="EMBL/GenBank/DDBJ databases">
        <authorList>
            <person name="Kim J.-S."/>
            <person name="Lee K."/>
            <person name="Suh M."/>
            <person name="Eom M."/>
            <person name="Kim J.-S."/>
            <person name="Kim D.-S."/>
            <person name="Ko S.-H."/>
            <person name="Shin Y."/>
            <person name="Lee J.-S."/>
        </authorList>
    </citation>
    <scope>NUCLEOTIDE SEQUENCE</scope>
    <source>
        <strain evidence="1">N237</strain>
    </source>
</reference>
<organism evidence="1 2">
    <name type="scientific">Jatrophihabitans telluris</name>
    <dbReference type="NCBI Taxonomy" id="2038343"/>
    <lineage>
        <taxon>Bacteria</taxon>
        <taxon>Bacillati</taxon>
        <taxon>Actinomycetota</taxon>
        <taxon>Actinomycetes</taxon>
        <taxon>Jatrophihabitantales</taxon>
        <taxon>Jatrophihabitantaceae</taxon>
        <taxon>Jatrophihabitans</taxon>
    </lineage>
</organism>
<dbReference type="InterPro" id="IPR017601">
    <property type="entry name" value="DGQHR-contain_dom"/>
</dbReference>
<accession>A0ABY4QXM7</accession>
<protein>
    <submittedName>
        <fullName evidence="1">DGQHR domain-containing protein</fullName>
    </submittedName>
</protein>
<dbReference type="NCBIfam" id="TIGR03187">
    <property type="entry name" value="DGQHR"/>
    <property type="match status" value="1"/>
</dbReference>
<dbReference type="Proteomes" id="UP001056336">
    <property type="component" value="Chromosome"/>
</dbReference>
<dbReference type="RefSeq" id="WP_249770369.1">
    <property type="nucleotide sequence ID" value="NZ_CP097332.1"/>
</dbReference>
<sequence length="382" mass="42602">MTTRTKRPTLDRRALRLEQTNGTYLYVFSLTAPEILQLAGISRVSRDEAGELIGYQRPEVRNHVNEIVEYLDSDNVVFPNPIIIALPSTVRFVSSRGTKPNTTDEAACNGTLEIPLPVGNEPQPGWIVDGQQRTLALAKARRQDLPVLVTAFITDDVDVQRDQFMRINNTKPLPRGLVTELLPSITSPLPPRLAASQIPSALCDILNRDESSPFAGLIRRSSTNKTERSQAVITDTSIVKMVKDSLNSSGGCLYPYRNFTTGETDSLSVLRTVTIYWACVRETFPDAWGLPPEKSRLMHGAGIRAMGRLMDKIMSPLNLDDVLTSKVVMAELELVAPCCRWTAGSWDELGRSWDAVENTTRHINELSNYLIRVHTQAKMARR</sequence>
<dbReference type="NCBIfam" id="NF041060">
    <property type="entry name" value="DpdB"/>
    <property type="match status" value="1"/>
</dbReference>
<proteinExistence type="predicted"/>
<dbReference type="CDD" id="cd16413">
    <property type="entry name" value="DGQHR_domain"/>
    <property type="match status" value="1"/>
</dbReference>
<gene>
    <name evidence="1" type="ORF">M6D93_15240</name>
</gene>
<name>A0ABY4QXM7_9ACTN</name>